<proteinExistence type="predicted"/>
<gene>
    <name evidence="3" type="ORF">A3A97_02650</name>
</gene>
<dbReference type="Gene3D" id="3.40.30.10">
    <property type="entry name" value="Glutaredoxin"/>
    <property type="match status" value="1"/>
</dbReference>
<dbReference type="AlphaFoldDB" id="A0A1G2PUJ5"/>
<keyword evidence="1" id="KW-0812">Transmembrane</keyword>
<dbReference type="EMBL" id="MHSW01000015">
    <property type="protein sequence ID" value="OHA51985.1"/>
    <property type="molecule type" value="Genomic_DNA"/>
</dbReference>
<dbReference type="Pfam" id="PF00085">
    <property type="entry name" value="Thioredoxin"/>
    <property type="match status" value="1"/>
</dbReference>
<sequence length="129" mass="14572">MNNKNKKLNKVFGGILVAIIFVAFSIWLTEAFKSVPQGKYDNFAQCLTDKGIIMYGADWCPHCQNEKKAFGDSFRLITYVECPDNPQQCTDANVENYPTWILSDARRLVGEQGLEKLSEESGCILPQED</sequence>
<evidence type="ECO:0000256" key="1">
    <source>
        <dbReference type="SAM" id="Phobius"/>
    </source>
</evidence>
<evidence type="ECO:0000313" key="4">
    <source>
        <dbReference type="Proteomes" id="UP000176951"/>
    </source>
</evidence>
<reference evidence="3 4" key="1">
    <citation type="journal article" date="2016" name="Nat. Commun.">
        <title>Thousands of microbial genomes shed light on interconnected biogeochemical processes in an aquifer system.</title>
        <authorList>
            <person name="Anantharaman K."/>
            <person name="Brown C.T."/>
            <person name="Hug L.A."/>
            <person name="Sharon I."/>
            <person name="Castelle C.J."/>
            <person name="Probst A.J."/>
            <person name="Thomas B.C."/>
            <person name="Singh A."/>
            <person name="Wilkins M.J."/>
            <person name="Karaoz U."/>
            <person name="Brodie E.L."/>
            <person name="Williams K.H."/>
            <person name="Hubbard S.S."/>
            <person name="Banfield J.F."/>
        </authorList>
    </citation>
    <scope>NUCLEOTIDE SEQUENCE [LARGE SCALE GENOMIC DNA]</scope>
</reference>
<organism evidence="3 4">
    <name type="scientific">Candidatus Terrybacteria bacterium RIFCSPLOWO2_01_FULL_40_23</name>
    <dbReference type="NCBI Taxonomy" id="1802366"/>
    <lineage>
        <taxon>Bacteria</taxon>
        <taxon>Candidatus Terryibacteriota</taxon>
    </lineage>
</organism>
<feature type="domain" description="Thioredoxin" evidence="2">
    <location>
        <begin position="41"/>
        <end position="106"/>
    </location>
</feature>
<dbReference type="SUPFAM" id="SSF52833">
    <property type="entry name" value="Thioredoxin-like"/>
    <property type="match status" value="1"/>
</dbReference>
<comment type="caution">
    <text evidence="3">The sequence shown here is derived from an EMBL/GenBank/DDBJ whole genome shotgun (WGS) entry which is preliminary data.</text>
</comment>
<dbReference type="PANTHER" id="PTHR34573:SF1">
    <property type="entry name" value="VITAMIN K EPOXIDE REDUCTASE DOMAIN-CONTAINING PROTEIN"/>
    <property type="match status" value="1"/>
</dbReference>
<name>A0A1G2PUJ5_9BACT</name>
<feature type="transmembrane region" description="Helical" evidence="1">
    <location>
        <begin position="12"/>
        <end position="29"/>
    </location>
</feature>
<dbReference type="InterPro" id="IPR013766">
    <property type="entry name" value="Thioredoxin_domain"/>
</dbReference>
<evidence type="ECO:0000313" key="3">
    <source>
        <dbReference type="EMBL" id="OHA51985.1"/>
    </source>
</evidence>
<dbReference type="PANTHER" id="PTHR34573">
    <property type="entry name" value="VKC DOMAIN-CONTAINING PROTEIN"/>
    <property type="match status" value="1"/>
</dbReference>
<protein>
    <recommendedName>
        <fullName evidence="2">Thioredoxin domain-containing protein</fullName>
    </recommendedName>
</protein>
<evidence type="ECO:0000259" key="2">
    <source>
        <dbReference type="Pfam" id="PF00085"/>
    </source>
</evidence>
<dbReference type="InterPro" id="IPR036249">
    <property type="entry name" value="Thioredoxin-like_sf"/>
</dbReference>
<keyword evidence="1" id="KW-0472">Membrane</keyword>
<keyword evidence="1" id="KW-1133">Transmembrane helix</keyword>
<accession>A0A1G2PUJ5</accession>
<dbReference type="Proteomes" id="UP000176951">
    <property type="component" value="Unassembled WGS sequence"/>
</dbReference>